<reference evidence="3" key="1">
    <citation type="submission" date="2022-10" db="EMBL/GenBank/DDBJ databases">
        <title>The complete genomes of actinobacterial strains from the NBC collection.</title>
        <authorList>
            <person name="Joergensen T.S."/>
            <person name="Alvarez Arevalo M."/>
            <person name="Sterndorff E.B."/>
            <person name="Faurdal D."/>
            <person name="Vuksanovic O."/>
            <person name="Mourched A.-S."/>
            <person name="Charusanti P."/>
            <person name="Shaw S."/>
            <person name="Blin K."/>
            <person name="Weber T."/>
        </authorList>
    </citation>
    <scope>NUCLEOTIDE SEQUENCE</scope>
    <source>
        <strain evidence="3">NBC_00686</strain>
    </source>
</reference>
<dbReference type="InterPro" id="IPR025487">
    <property type="entry name" value="DUF4379"/>
</dbReference>
<feature type="domain" description="Treble clef zinc finger" evidence="2">
    <location>
        <begin position="73"/>
        <end position="129"/>
    </location>
</feature>
<dbReference type="EMBL" id="CP109011">
    <property type="protein sequence ID" value="WUT48912.1"/>
    <property type="molecule type" value="Genomic_DNA"/>
</dbReference>
<protein>
    <submittedName>
        <fullName evidence="3">Zinc-ribbon domain-containing protein</fullName>
    </submittedName>
</protein>
<dbReference type="RefSeq" id="WP_329272540.1">
    <property type="nucleotide sequence ID" value="NZ_CP109011.1"/>
</dbReference>
<dbReference type="Pfam" id="PF14311">
    <property type="entry name" value="DUF4379"/>
    <property type="match status" value="3"/>
</dbReference>
<organism evidence="3 4">
    <name type="scientific">Streptomyces pseudovenezuelae</name>
    <dbReference type="NCBI Taxonomy" id="67350"/>
    <lineage>
        <taxon>Bacteria</taxon>
        <taxon>Bacillati</taxon>
        <taxon>Actinomycetota</taxon>
        <taxon>Actinomycetes</taxon>
        <taxon>Kitasatosporales</taxon>
        <taxon>Streptomycetaceae</taxon>
        <taxon>Streptomyces</taxon>
        <taxon>Streptomyces aurantiacus group</taxon>
    </lineage>
</organism>
<evidence type="ECO:0000259" key="2">
    <source>
        <dbReference type="Pfam" id="PF14311"/>
    </source>
</evidence>
<dbReference type="PANTHER" id="PTHR37317">
    <property type="entry name" value="BLR8090 PROTEIN"/>
    <property type="match status" value="1"/>
</dbReference>
<proteinExistence type="predicted"/>
<evidence type="ECO:0000256" key="1">
    <source>
        <dbReference type="SAM" id="MobiDB-lite"/>
    </source>
</evidence>
<evidence type="ECO:0000313" key="3">
    <source>
        <dbReference type="EMBL" id="WUT48912.1"/>
    </source>
</evidence>
<name>A0ABZ1XAA5_9ACTN</name>
<feature type="region of interest" description="Disordered" evidence="1">
    <location>
        <begin position="352"/>
        <end position="378"/>
    </location>
</feature>
<sequence>MIAAEFKSAVNGTTPDEIFSQDNRRYVWKCSKVPSHRWPASPNNRVGKKSGCPYCSGARVWEANRLGDLRPDLVERWDSDRNGTLTPWMVSVGSSRKVHWKCPEGQDHRWRARVYKRTAGQGCRFCAGHEASETTSLLALRPDLAAQLDAEKSGISAAELTLGSNQVVHWICPVNPEEHTWPAKVLNRTLNGTGCRDCNLPGTSAQEVRLAAELGTVLDVAFGRHTIRTDERVERVDIYAPSLSLVLEFDGSYWHESTEEADAAKARRLRTVVKHVVRIREQPLECLDPVHDVVVPFQSAPEVAAGTVLEHLANLAVIPRATVEEYLRLPGPRAADRAEQILADLRRRAQERKAAKDEAPIQAAAEGDGQPSETPTLW</sequence>
<gene>
    <name evidence="3" type="ORF">OG929_44565</name>
</gene>
<feature type="domain" description="Treble clef zinc finger" evidence="2">
    <location>
        <begin position="2"/>
        <end position="57"/>
    </location>
</feature>
<dbReference type="Gene3D" id="3.40.960.10">
    <property type="entry name" value="VSR Endonuclease"/>
    <property type="match status" value="1"/>
</dbReference>
<feature type="domain" description="Treble clef zinc finger" evidence="2">
    <location>
        <begin position="144"/>
        <end position="199"/>
    </location>
</feature>
<accession>A0ABZ1XAA5</accession>
<keyword evidence="4" id="KW-1185">Reference proteome</keyword>
<evidence type="ECO:0000313" key="4">
    <source>
        <dbReference type="Proteomes" id="UP001432168"/>
    </source>
</evidence>
<dbReference type="Proteomes" id="UP001432168">
    <property type="component" value="Chromosome"/>
</dbReference>
<dbReference type="PANTHER" id="PTHR37317:SF1">
    <property type="entry name" value="ZINC-RIBBON DOMAIN-CONTAINING PROTEIN-RELATED"/>
    <property type="match status" value="1"/>
</dbReference>